<dbReference type="Gene3D" id="3.40.710.10">
    <property type="entry name" value="DD-peptidase/beta-lactamase superfamily"/>
    <property type="match status" value="1"/>
</dbReference>
<protein>
    <submittedName>
        <fullName evidence="2">Serine hydrolase</fullName>
    </submittedName>
</protein>
<dbReference type="Proteomes" id="UP000094784">
    <property type="component" value="Unassembled WGS sequence"/>
</dbReference>
<sequence length="261" mass="30110">MENQIQHLIQKTPYKVHLFVKNPKTEQFLFSHQIEESFSSASIIKVPILLAVLAYIEKHNISLHSSLTIAPADWVDFSVLREQRMTQSTLYELLVWMIITSDNTATNVLIDVVGMEFLNDYFRQIGLKETMLQRKMMDVERLAMGVDNFTSARDMAHLFTRIYQQDLLASPYNGLVIDILSRQRAHEGLKRYLVDDIKLAHKTGGLDTVDHDVGIVYSSSVDYMIGVFITNVTENDLARQLIGRLSKVVYDHMMKQREEQQ</sequence>
<dbReference type="OrthoDB" id="9775096at2"/>
<evidence type="ECO:0000259" key="1">
    <source>
        <dbReference type="Pfam" id="PF13354"/>
    </source>
</evidence>
<dbReference type="EMBL" id="MECQ01000001">
    <property type="protein sequence ID" value="ODV55880.1"/>
    <property type="molecule type" value="Genomic_DNA"/>
</dbReference>
<organism evidence="2 3">
    <name type="scientific">Lysinibacillus fusiformis</name>
    <dbReference type="NCBI Taxonomy" id="28031"/>
    <lineage>
        <taxon>Bacteria</taxon>
        <taxon>Bacillati</taxon>
        <taxon>Bacillota</taxon>
        <taxon>Bacilli</taxon>
        <taxon>Bacillales</taxon>
        <taxon>Bacillaceae</taxon>
        <taxon>Lysinibacillus</taxon>
    </lineage>
</organism>
<evidence type="ECO:0000313" key="2">
    <source>
        <dbReference type="EMBL" id="ODV55880.1"/>
    </source>
</evidence>
<name>A0A1E4R5Z3_9BACI</name>
<reference evidence="2 3" key="1">
    <citation type="submission" date="2016-09" db="EMBL/GenBank/DDBJ databases">
        <title>Draft genome sequence of the soil isolate, Lysinibacillus fusiformis M5, a potential hypoxanthine producer.</title>
        <authorList>
            <person name="Gallegos-Monterrosa R."/>
            <person name="Maroti G."/>
            <person name="Balint B."/>
            <person name="Kovacs A.T."/>
        </authorList>
    </citation>
    <scope>NUCLEOTIDE SEQUENCE [LARGE SCALE GENOMIC DNA]</scope>
    <source>
        <strain evidence="2 3">M5</strain>
    </source>
</reference>
<accession>A0A1E4R5Z3</accession>
<dbReference type="AlphaFoldDB" id="A0A1E4R5Z3"/>
<dbReference type="SUPFAM" id="SSF56601">
    <property type="entry name" value="beta-lactamase/transpeptidase-like"/>
    <property type="match status" value="1"/>
</dbReference>
<feature type="domain" description="Beta-lactamase class A catalytic" evidence="1">
    <location>
        <begin position="18"/>
        <end position="228"/>
    </location>
</feature>
<dbReference type="RefSeq" id="WP_069480917.1">
    <property type="nucleotide sequence ID" value="NZ_KV766182.1"/>
</dbReference>
<gene>
    <name evidence="2" type="ORF">BG258_08160</name>
</gene>
<dbReference type="Pfam" id="PF13354">
    <property type="entry name" value="Beta-lactamase2"/>
    <property type="match status" value="1"/>
</dbReference>
<dbReference type="InterPro" id="IPR000871">
    <property type="entry name" value="Beta-lactam_class-A"/>
</dbReference>
<dbReference type="PANTHER" id="PTHR35333">
    <property type="entry name" value="BETA-LACTAMASE"/>
    <property type="match status" value="1"/>
</dbReference>
<dbReference type="GO" id="GO:0030655">
    <property type="term" value="P:beta-lactam antibiotic catabolic process"/>
    <property type="evidence" value="ECO:0007669"/>
    <property type="project" value="InterPro"/>
</dbReference>
<dbReference type="GO" id="GO:0046677">
    <property type="term" value="P:response to antibiotic"/>
    <property type="evidence" value="ECO:0007669"/>
    <property type="project" value="InterPro"/>
</dbReference>
<keyword evidence="2" id="KW-0378">Hydrolase</keyword>
<dbReference type="InterPro" id="IPR045155">
    <property type="entry name" value="Beta-lactam_cat"/>
</dbReference>
<dbReference type="GO" id="GO:0008800">
    <property type="term" value="F:beta-lactamase activity"/>
    <property type="evidence" value="ECO:0007669"/>
    <property type="project" value="InterPro"/>
</dbReference>
<evidence type="ECO:0000313" key="3">
    <source>
        <dbReference type="Proteomes" id="UP000094784"/>
    </source>
</evidence>
<proteinExistence type="predicted"/>
<dbReference type="InterPro" id="IPR012338">
    <property type="entry name" value="Beta-lactam/transpept-like"/>
</dbReference>
<dbReference type="PANTHER" id="PTHR35333:SF3">
    <property type="entry name" value="BETA-LACTAMASE-TYPE TRANSPEPTIDASE FOLD CONTAINING PROTEIN"/>
    <property type="match status" value="1"/>
</dbReference>
<comment type="caution">
    <text evidence="2">The sequence shown here is derived from an EMBL/GenBank/DDBJ whole genome shotgun (WGS) entry which is preliminary data.</text>
</comment>